<name>A0AAN6U5F4_9PEZI</name>
<feature type="transmembrane region" description="Helical" evidence="1">
    <location>
        <begin position="157"/>
        <end position="177"/>
    </location>
</feature>
<keyword evidence="1" id="KW-0472">Membrane</keyword>
<evidence type="ECO:0000313" key="3">
    <source>
        <dbReference type="Proteomes" id="UP001302602"/>
    </source>
</evidence>
<feature type="transmembrane region" description="Helical" evidence="1">
    <location>
        <begin position="86"/>
        <end position="111"/>
    </location>
</feature>
<evidence type="ECO:0000313" key="2">
    <source>
        <dbReference type="EMBL" id="KAK4126798.1"/>
    </source>
</evidence>
<proteinExistence type="predicted"/>
<evidence type="ECO:0000256" key="1">
    <source>
        <dbReference type="SAM" id="Phobius"/>
    </source>
</evidence>
<feature type="transmembrane region" description="Helical" evidence="1">
    <location>
        <begin position="47"/>
        <end position="74"/>
    </location>
</feature>
<protein>
    <submittedName>
        <fullName evidence="2">Uncharacterized protein</fullName>
    </submittedName>
</protein>
<sequence length="238" mass="26103">MEDKPPEYVSPPETWKSKTALRAASLVFLVVIAGIGGSLSTMPRLDIAWLILIMVVPGLAVTFIWDIAEVLCILKRGGNRGIHPGAVVAIDLILWLGWLTVGFMLGVLGLMSHAGSYILDYSGSSYTQYGTRYNYNPSKATPEDAALEREVLGKGRALVAFVGLTVIVHFVLFVIACRETHTRNSMPRTIYVMQPVSVIPAGYQQLEFVLPKQMQNQVFMQMPPGQPPIQPAAAVPRH</sequence>
<keyword evidence="1" id="KW-1133">Transmembrane helix</keyword>
<dbReference type="GeneID" id="87832764"/>
<dbReference type="AlphaFoldDB" id="A0AAN6U5F4"/>
<organism evidence="2 3">
    <name type="scientific">Parathielavia appendiculata</name>
    <dbReference type="NCBI Taxonomy" id="2587402"/>
    <lineage>
        <taxon>Eukaryota</taxon>
        <taxon>Fungi</taxon>
        <taxon>Dikarya</taxon>
        <taxon>Ascomycota</taxon>
        <taxon>Pezizomycotina</taxon>
        <taxon>Sordariomycetes</taxon>
        <taxon>Sordariomycetidae</taxon>
        <taxon>Sordariales</taxon>
        <taxon>Chaetomiaceae</taxon>
        <taxon>Parathielavia</taxon>
    </lineage>
</organism>
<gene>
    <name evidence="2" type="ORF">N657DRAFT_677529</name>
</gene>
<comment type="caution">
    <text evidence="2">The sequence shown here is derived from an EMBL/GenBank/DDBJ whole genome shotgun (WGS) entry which is preliminary data.</text>
</comment>
<reference evidence="2" key="1">
    <citation type="journal article" date="2023" name="Mol. Phylogenet. Evol.">
        <title>Genome-scale phylogeny and comparative genomics of the fungal order Sordariales.</title>
        <authorList>
            <person name="Hensen N."/>
            <person name="Bonometti L."/>
            <person name="Westerberg I."/>
            <person name="Brannstrom I.O."/>
            <person name="Guillou S."/>
            <person name="Cros-Aarteil S."/>
            <person name="Calhoun S."/>
            <person name="Haridas S."/>
            <person name="Kuo A."/>
            <person name="Mondo S."/>
            <person name="Pangilinan J."/>
            <person name="Riley R."/>
            <person name="LaButti K."/>
            <person name="Andreopoulos B."/>
            <person name="Lipzen A."/>
            <person name="Chen C."/>
            <person name="Yan M."/>
            <person name="Daum C."/>
            <person name="Ng V."/>
            <person name="Clum A."/>
            <person name="Steindorff A."/>
            <person name="Ohm R.A."/>
            <person name="Martin F."/>
            <person name="Silar P."/>
            <person name="Natvig D.O."/>
            <person name="Lalanne C."/>
            <person name="Gautier V."/>
            <person name="Ament-Velasquez S.L."/>
            <person name="Kruys A."/>
            <person name="Hutchinson M.I."/>
            <person name="Powell A.J."/>
            <person name="Barry K."/>
            <person name="Miller A.N."/>
            <person name="Grigoriev I.V."/>
            <person name="Debuchy R."/>
            <person name="Gladieux P."/>
            <person name="Hiltunen Thoren M."/>
            <person name="Johannesson H."/>
        </authorList>
    </citation>
    <scope>NUCLEOTIDE SEQUENCE</scope>
    <source>
        <strain evidence="2">CBS 731.68</strain>
    </source>
</reference>
<feature type="transmembrane region" description="Helical" evidence="1">
    <location>
        <begin position="20"/>
        <end position="41"/>
    </location>
</feature>
<keyword evidence="1" id="KW-0812">Transmembrane</keyword>
<dbReference type="RefSeq" id="XP_062650569.1">
    <property type="nucleotide sequence ID" value="XM_062795996.1"/>
</dbReference>
<reference evidence="2" key="2">
    <citation type="submission" date="2023-05" db="EMBL/GenBank/DDBJ databases">
        <authorList>
            <consortium name="Lawrence Berkeley National Laboratory"/>
            <person name="Steindorff A."/>
            <person name="Hensen N."/>
            <person name="Bonometti L."/>
            <person name="Westerberg I."/>
            <person name="Brannstrom I.O."/>
            <person name="Guillou S."/>
            <person name="Cros-Aarteil S."/>
            <person name="Calhoun S."/>
            <person name="Haridas S."/>
            <person name="Kuo A."/>
            <person name="Mondo S."/>
            <person name="Pangilinan J."/>
            <person name="Riley R."/>
            <person name="Labutti K."/>
            <person name="Andreopoulos B."/>
            <person name="Lipzen A."/>
            <person name="Chen C."/>
            <person name="Yanf M."/>
            <person name="Daum C."/>
            <person name="Ng V."/>
            <person name="Clum A."/>
            <person name="Ohm R."/>
            <person name="Martin F."/>
            <person name="Silar P."/>
            <person name="Natvig D."/>
            <person name="Lalanne C."/>
            <person name="Gautier V."/>
            <person name="Ament-Velasquez S.L."/>
            <person name="Kruys A."/>
            <person name="Hutchinson M.I."/>
            <person name="Powell A.J."/>
            <person name="Barry K."/>
            <person name="Miller A.N."/>
            <person name="Grigoriev I.V."/>
            <person name="Debuchy R."/>
            <person name="Gladieux P."/>
            <person name="Thoren M.H."/>
            <person name="Johannesson H."/>
        </authorList>
    </citation>
    <scope>NUCLEOTIDE SEQUENCE</scope>
    <source>
        <strain evidence="2">CBS 731.68</strain>
    </source>
</reference>
<accession>A0AAN6U5F4</accession>
<dbReference type="EMBL" id="MU853224">
    <property type="protein sequence ID" value="KAK4126798.1"/>
    <property type="molecule type" value="Genomic_DNA"/>
</dbReference>
<dbReference type="Proteomes" id="UP001302602">
    <property type="component" value="Unassembled WGS sequence"/>
</dbReference>
<keyword evidence="3" id="KW-1185">Reference proteome</keyword>